<reference evidence="1 2" key="1">
    <citation type="submission" date="2014-01" db="EMBL/GenBank/DDBJ databases">
        <title>Development of a Comparative Genomic Fingerprinting Assay for High Resolution Genotyping of Arcobacter butzleri.</title>
        <authorList>
            <person name="Webb A.L."/>
            <person name="Inglis G.D."/>
            <person name="Kruczkiewicz P."/>
            <person name="Selinger L.B."/>
            <person name="Taboada E.N."/>
        </authorList>
    </citation>
    <scope>NUCLEOTIDE SEQUENCE [LARGE SCALE GENOMIC DNA]</scope>
    <source>
        <strain evidence="1 2">L348</strain>
    </source>
</reference>
<proteinExistence type="predicted"/>
<dbReference type="EMBL" id="JAIQ01000060">
    <property type="protein sequence ID" value="KLE01676.1"/>
    <property type="molecule type" value="Genomic_DNA"/>
</dbReference>
<gene>
    <name evidence="1" type="ORF">AA20_02765</name>
</gene>
<dbReference type="PATRIC" id="fig|1447256.3.peg.531"/>
<protein>
    <recommendedName>
        <fullName evidence="3">DNA (cytosine-5-)-methyltransferase</fullName>
    </recommendedName>
</protein>
<dbReference type="Proteomes" id="UP000035514">
    <property type="component" value="Unassembled WGS sequence"/>
</dbReference>
<evidence type="ECO:0008006" key="3">
    <source>
        <dbReference type="Google" id="ProtNLM"/>
    </source>
</evidence>
<accession>A0A0G9K5E3</accession>
<comment type="caution">
    <text evidence="1">The sequence shown here is derived from an EMBL/GenBank/DDBJ whole genome shotgun (WGS) entry which is preliminary data.</text>
</comment>
<evidence type="ECO:0000313" key="1">
    <source>
        <dbReference type="EMBL" id="KLE01676.1"/>
    </source>
</evidence>
<evidence type="ECO:0000313" key="2">
    <source>
        <dbReference type="Proteomes" id="UP000035514"/>
    </source>
</evidence>
<sequence length="40" mass="4359">MFPDNHTLGVSDTKRAFLMGNALVIGIVEKLGKTLIESIE</sequence>
<name>A0A0G9K5E3_9BACT</name>
<organism evidence="1 2">
    <name type="scientific">Aliarcobacter butzleri L348</name>
    <dbReference type="NCBI Taxonomy" id="1447256"/>
    <lineage>
        <taxon>Bacteria</taxon>
        <taxon>Pseudomonadati</taxon>
        <taxon>Campylobacterota</taxon>
        <taxon>Epsilonproteobacteria</taxon>
        <taxon>Campylobacterales</taxon>
        <taxon>Arcobacteraceae</taxon>
        <taxon>Aliarcobacter</taxon>
    </lineage>
</organism>
<dbReference type="AlphaFoldDB" id="A0A0G9K5E3"/>